<protein>
    <submittedName>
        <fullName evidence="2">Uncharacterized protein</fullName>
    </submittedName>
</protein>
<sequence length="151" mass="16217">MPTTTSSSTKAADTPVAKTAKESIPIAAKKPRTVKAKASTSTQPSLRFYYSEALREKTDTVLSALDTRPSEPGHGEAIADLVTELIDAGMDYYFLKPLKQAEVGFVGEQSARLGISGAVKLLSSVSRKFLTRMDHAQLLVVAKHLRTLAAP</sequence>
<evidence type="ECO:0000256" key="1">
    <source>
        <dbReference type="SAM" id="MobiDB-lite"/>
    </source>
</evidence>
<reference evidence="2 3" key="1">
    <citation type="submission" date="2019-03" db="EMBL/GenBank/DDBJ databases">
        <title>Metabolic reconstructions from genomes of highly enriched 'Candidatus Accumulibacter' and 'Candidatus Competibacter' bioreactor populations.</title>
        <authorList>
            <person name="Annavajhala M.K."/>
            <person name="Welles L."/>
            <person name="Abbas B."/>
            <person name="Sorokin D."/>
            <person name="Park H."/>
            <person name="Van Loosdrecht M."/>
            <person name="Chandran K."/>
        </authorList>
    </citation>
    <scope>NUCLEOTIDE SEQUENCE [LARGE SCALE GENOMIC DNA]</scope>
    <source>
        <strain evidence="2 3">SBR_S</strain>
    </source>
</reference>
<dbReference type="EMBL" id="SPMY01000043">
    <property type="protein sequence ID" value="NMQ28928.1"/>
    <property type="molecule type" value="Genomic_DNA"/>
</dbReference>
<keyword evidence="3" id="KW-1185">Reference proteome</keyword>
<evidence type="ECO:0000313" key="2">
    <source>
        <dbReference type="EMBL" id="NMQ28928.1"/>
    </source>
</evidence>
<name>A0ABX1U0D8_9PROT</name>
<evidence type="ECO:0000313" key="3">
    <source>
        <dbReference type="Proteomes" id="UP000749010"/>
    </source>
</evidence>
<proteinExistence type="predicted"/>
<accession>A0ABX1U0D8</accession>
<dbReference type="RefSeq" id="WP_169067380.1">
    <property type="nucleotide sequence ID" value="NZ_SPMY01000043.1"/>
</dbReference>
<feature type="region of interest" description="Disordered" evidence="1">
    <location>
        <begin position="1"/>
        <end position="24"/>
    </location>
</feature>
<dbReference type="Proteomes" id="UP000749010">
    <property type="component" value="Unassembled WGS sequence"/>
</dbReference>
<comment type="caution">
    <text evidence="2">The sequence shown here is derived from an EMBL/GenBank/DDBJ whole genome shotgun (WGS) entry which is preliminary data.</text>
</comment>
<gene>
    <name evidence="2" type="ORF">E4Q23_14850</name>
</gene>
<organism evidence="2 3">
    <name type="scientific">Candidatus Accumulibacter phosphatis</name>
    <dbReference type="NCBI Taxonomy" id="327160"/>
    <lineage>
        <taxon>Bacteria</taxon>
        <taxon>Pseudomonadati</taxon>
        <taxon>Pseudomonadota</taxon>
        <taxon>Betaproteobacteria</taxon>
        <taxon>Candidatus Accumulibacter</taxon>
    </lineage>
</organism>